<dbReference type="GO" id="GO:0005351">
    <property type="term" value="F:carbohydrate:proton symporter activity"/>
    <property type="evidence" value="ECO:0007669"/>
    <property type="project" value="TreeGrafter"/>
</dbReference>
<dbReference type="InterPro" id="IPR003663">
    <property type="entry name" value="Sugar/inositol_transpt"/>
</dbReference>
<feature type="transmembrane region" description="Helical" evidence="10">
    <location>
        <begin position="429"/>
        <end position="446"/>
    </location>
</feature>
<dbReference type="GO" id="GO:0016020">
    <property type="term" value="C:membrane"/>
    <property type="evidence" value="ECO:0007669"/>
    <property type="project" value="UniProtKB-SubCell"/>
</dbReference>
<dbReference type="InterPro" id="IPR005829">
    <property type="entry name" value="Sugar_transporter_CS"/>
</dbReference>
<feature type="domain" description="Major facilitator superfamily (MFS) profile" evidence="11">
    <location>
        <begin position="23"/>
        <end position="485"/>
    </location>
</feature>
<comment type="catalytic activity">
    <reaction evidence="7">
        <text>myo-inositol(out) + H(+)(out) = myo-inositol(in) + H(+)(in)</text>
        <dbReference type="Rhea" id="RHEA:60364"/>
        <dbReference type="ChEBI" id="CHEBI:15378"/>
        <dbReference type="ChEBI" id="CHEBI:17268"/>
    </reaction>
</comment>
<dbReference type="NCBIfam" id="TIGR00879">
    <property type="entry name" value="SP"/>
    <property type="match status" value="1"/>
</dbReference>
<feature type="transmembrane region" description="Helical" evidence="10">
    <location>
        <begin position="284"/>
        <end position="305"/>
    </location>
</feature>
<dbReference type="AlphaFoldDB" id="A0A316YM52"/>
<evidence type="ECO:0000256" key="2">
    <source>
        <dbReference type="ARBA" id="ARBA00010992"/>
    </source>
</evidence>
<dbReference type="InterPro" id="IPR050360">
    <property type="entry name" value="MFS_Sugar_Transporters"/>
</dbReference>
<feature type="transmembrane region" description="Helical" evidence="10">
    <location>
        <begin position="66"/>
        <end position="84"/>
    </location>
</feature>
<evidence type="ECO:0000313" key="13">
    <source>
        <dbReference type="Proteomes" id="UP000245768"/>
    </source>
</evidence>
<keyword evidence="6 10" id="KW-0472">Membrane</keyword>
<sequence>MPMLSHLREVPKESRSWIRLWWPAWTMGALGIARGLDEGIISGVLNQKSFKSAFHFESDSAVENDIASMLQAGSIIGSVLAFVVSDLLGRRRTAQLACLLWVLGTAIWFTSAHATGAHSGNLSQLLAGRFIAGLGVGITPVVSPTYLAEIAPRAIRGLCVCIFSGSVYIGILLGYWVNYGTAHNLADTSALQWQVPAALNFIFAGLIFTSTFFIPESPRWLLKVSRPDEARKALFWLRNRDDAHALVGQEFEEISAALEQERDARGQKAWYHIFVRLVTNRTNLHVLCIGLGIQVFGQFSGGGSMTVFAPKIFGFVGIKGQETKLFTTGIFGIVKLLSSLAAAFFVVDLLGRKFAVMCGLSIQAVASLYLALYLRFHYSDSAVTETASSKAMADAAIFFIFLSGFAWAIGVNSVQYLSQTEMFSLEVRSLGVAIISVIHFLCQFGSSRSVNPIVTSGGPYTLFVFFFVMSVASLLFVFFMMPEVSGYPLERIKELFEKKRWYLIGCTQNRPLRIKDQLALGDDVPQLGMEGESRLSQEGKARLSHEGEARLSQEGEEKKDDKEAQATVTKTADA</sequence>
<name>A0A316YM52_9BASI</name>
<feature type="transmembrane region" description="Helical" evidence="10">
    <location>
        <begin position="96"/>
        <end position="114"/>
    </location>
</feature>
<gene>
    <name evidence="12" type="ORF">FA10DRAFT_253987</name>
</gene>
<evidence type="ECO:0000256" key="9">
    <source>
        <dbReference type="SAM" id="MobiDB-lite"/>
    </source>
</evidence>
<feature type="transmembrane region" description="Helical" evidence="10">
    <location>
        <begin position="197"/>
        <end position="214"/>
    </location>
</feature>
<dbReference type="Proteomes" id="UP000245768">
    <property type="component" value="Unassembled WGS sequence"/>
</dbReference>
<dbReference type="Pfam" id="PF00083">
    <property type="entry name" value="Sugar_tr"/>
    <property type="match status" value="1"/>
</dbReference>
<evidence type="ECO:0000256" key="5">
    <source>
        <dbReference type="ARBA" id="ARBA00022989"/>
    </source>
</evidence>
<dbReference type="PROSITE" id="PS00216">
    <property type="entry name" value="SUGAR_TRANSPORT_1"/>
    <property type="match status" value="2"/>
</dbReference>
<dbReference type="PROSITE" id="PS50850">
    <property type="entry name" value="MFS"/>
    <property type="match status" value="1"/>
</dbReference>
<feature type="region of interest" description="Disordered" evidence="9">
    <location>
        <begin position="531"/>
        <end position="574"/>
    </location>
</feature>
<evidence type="ECO:0000256" key="1">
    <source>
        <dbReference type="ARBA" id="ARBA00004141"/>
    </source>
</evidence>
<feature type="transmembrane region" description="Helical" evidence="10">
    <location>
        <begin position="458"/>
        <end position="481"/>
    </location>
</feature>
<feature type="compositionally biased region" description="Basic and acidic residues" evidence="9">
    <location>
        <begin position="531"/>
        <end position="564"/>
    </location>
</feature>
<keyword evidence="13" id="KW-1185">Reference proteome</keyword>
<dbReference type="InParanoid" id="A0A316YM52"/>
<dbReference type="RefSeq" id="XP_025376936.1">
    <property type="nucleotide sequence ID" value="XM_025519712.1"/>
</dbReference>
<accession>A0A316YM52</accession>
<evidence type="ECO:0000256" key="3">
    <source>
        <dbReference type="ARBA" id="ARBA00022448"/>
    </source>
</evidence>
<dbReference type="InterPro" id="IPR036259">
    <property type="entry name" value="MFS_trans_sf"/>
</dbReference>
<dbReference type="InterPro" id="IPR005828">
    <property type="entry name" value="MFS_sugar_transport-like"/>
</dbReference>
<keyword evidence="5 10" id="KW-1133">Transmembrane helix</keyword>
<reference evidence="12 13" key="1">
    <citation type="journal article" date="2018" name="Mol. Biol. Evol.">
        <title>Broad Genomic Sampling Reveals a Smut Pathogenic Ancestry of the Fungal Clade Ustilaginomycotina.</title>
        <authorList>
            <person name="Kijpornyongpan T."/>
            <person name="Mondo S.J."/>
            <person name="Barry K."/>
            <person name="Sandor L."/>
            <person name="Lee J."/>
            <person name="Lipzen A."/>
            <person name="Pangilinan J."/>
            <person name="LaButti K."/>
            <person name="Hainaut M."/>
            <person name="Henrissat B."/>
            <person name="Grigoriev I.V."/>
            <person name="Spatafora J.W."/>
            <person name="Aime M.C."/>
        </authorList>
    </citation>
    <scope>NUCLEOTIDE SEQUENCE [LARGE SCALE GENOMIC DNA]</scope>
    <source>
        <strain evidence="12 13">MCA 4198</strain>
    </source>
</reference>
<feature type="transmembrane region" description="Helical" evidence="10">
    <location>
        <begin position="126"/>
        <end position="147"/>
    </location>
</feature>
<feature type="transmembrane region" description="Helical" evidence="10">
    <location>
        <begin position="354"/>
        <end position="376"/>
    </location>
</feature>
<dbReference type="InterPro" id="IPR020846">
    <property type="entry name" value="MFS_dom"/>
</dbReference>
<evidence type="ECO:0000256" key="7">
    <source>
        <dbReference type="ARBA" id="ARBA00049119"/>
    </source>
</evidence>
<dbReference type="GeneID" id="37041628"/>
<evidence type="ECO:0000256" key="6">
    <source>
        <dbReference type="ARBA" id="ARBA00023136"/>
    </source>
</evidence>
<evidence type="ECO:0000256" key="10">
    <source>
        <dbReference type="SAM" id="Phobius"/>
    </source>
</evidence>
<keyword evidence="3 8" id="KW-0813">Transport</keyword>
<evidence type="ECO:0000256" key="8">
    <source>
        <dbReference type="RuleBase" id="RU003346"/>
    </source>
</evidence>
<feature type="transmembrane region" description="Helical" evidence="10">
    <location>
        <begin position="396"/>
        <end position="417"/>
    </location>
</feature>
<feature type="transmembrane region" description="Helical" evidence="10">
    <location>
        <begin position="325"/>
        <end position="347"/>
    </location>
</feature>
<dbReference type="STRING" id="215250.A0A316YM52"/>
<comment type="subcellular location">
    <subcellularLocation>
        <location evidence="1">Membrane</location>
        <topology evidence="1">Multi-pass membrane protein</topology>
    </subcellularLocation>
</comment>
<protein>
    <submittedName>
        <fullName evidence="12">General substrate transporter</fullName>
    </submittedName>
</protein>
<dbReference type="PANTHER" id="PTHR48022">
    <property type="entry name" value="PLASTIDIC GLUCOSE TRANSPORTER 4"/>
    <property type="match status" value="1"/>
</dbReference>
<dbReference type="PROSITE" id="PS00217">
    <property type="entry name" value="SUGAR_TRANSPORT_2"/>
    <property type="match status" value="1"/>
</dbReference>
<comment type="similarity">
    <text evidence="2 8">Belongs to the major facilitator superfamily. Sugar transporter (TC 2.A.1.1) family.</text>
</comment>
<evidence type="ECO:0000259" key="11">
    <source>
        <dbReference type="PROSITE" id="PS50850"/>
    </source>
</evidence>
<evidence type="ECO:0000313" key="12">
    <source>
        <dbReference type="EMBL" id="PWN89738.1"/>
    </source>
</evidence>
<dbReference type="SUPFAM" id="SSF103473">
    <property type="entry name" value="MFS general substrate transporter"/>
    <property type="match status" value="1"/>
</dbReference>
<keyword evidence="4 10" id="KW-0812">Transmembrane</keyword>
<organism evidence="12 13">
    <name type="scientific">Acaromyces ingoldii</name>
    <dbReference type="NCBI Taxonomy" id="215250"/>
    <lineage>
        <taxon>Eukaryota</taxon>
        <taxon>Fungi</taxon>
        <taxon>Dikarya</taxon>
        <taxon>Basidiomycota</taxon>
        <taxon>Ustilaginomycotina</taxon>
        <taxon>Exobasidiomycetes</taxon>
        <taxon>Exobasidiales</taxon>
        <taxon>Cryptobasidiaceae</taxon>
        <taxon>Acaromyces</taxon>
    </lineage>
</organism>
<proteinExistence type="inferred from homology"/>
<dbReference type="Gene3D" id="1.20.1250.20">
    <property type="entry name" value="MFS general substrate transporter like domains"/>
    <property type="match status" value="1"/>
</dbReference>
<dbReference type="OrthoDB" id="508119at2759"/>
<evidence type="ECO:0000256" key="4">
    <source>
        <dbReference type="ARBA" id="ARBA00022692"/>
    </source>
</evidence>
<feature type="transmembrane region" description="Helical" evidence="10">
    <location>
        <begin position="154"/>
        <end position="177"/>
    </location>
</feature>
<dbReference type="PANTHER" id="PTHR48022:SF8">
    <property type="entry name" value="MAJOR FACILITATOR SUPERFAMILY (MFS) PROFILE DOMAIN-CONTAINING PROTEIN-RELATED"/>
    <property type="match status" value="1"/>
</dbReference>
<dbReference type="EMBL" id="KZ819637">
    <property type="protein sequence ID" value="PWN89738.1"/>
    <property type="molecule type" value="Genomic_DNA"/>
</dbReference>
<dbReference type="PRINTS" id="PR00171">
    <property type="entry name" value="SUGRTRNSPORT"/>
</dbReference>